<keyword evidence="2" id="KW-0238">DNA-binding</keyword>
<dbReference type="SUPFAM" id="SSF46785">
    <property type="entry name" value="Winged helix' DNA-binding domain"/>
    <property type="match status" value="1"/>
</dbReference>
<evidence type="ECO:0000256" key="2">
    <source>
        <dbReference type="ARBA" id="ARBA00023125"/>
    </source>
</evidence>
<dbReference type="SUPFAM" id="SSF48008">
    <property type="entry name" value="GntR ligand-binding domain-like"/>
    <property type="match status" value="1"/>
</dbReference>
<evidence type="ECO:0000313" key="6">
    <source>
        <dbReference type="Proteomes" id="UP000285744"/>
    </source>
</evidence>
<dbReference type="EMBL" id="RAQQ01000010">
    <property type="protein sequence ID" value="RKF26472.1"/>
    <property type="molecule type" value="Genomic_DNA"/>
</dbReference>
<gene>
    <name evidence="5" type="ORF">D7I43_15870</name>
</gene>
<evidence type="ECO:0000259" key="4">
    <source>
        <dbReference type="PROSITE" id="PS50949"/>
    </source>
</evidence>
<dbReference type="SMART" id="SM00895">
    <property type="entry name" value="FCD"/>
    <property type="match status" value="1"/>
</dbReference>
<dbReference type="GO" id="GO:0003700">
    <property type="term" value="F:DNA-binding transcription factor activity"/>
    <property type="evidence" value="ECO:0007669"/>
    <property type="project" value="InterPro"/>
</dbReference>
<dbReference type="InterPro" id="IPR000524">
    <property type="entry name" value="Tscrpt_reg_HTH_GntR"/>
</dbReference>
<keyword evidence="3" id="KW-0804">Transcription</keyword>
<dbReference type="Pfam" id="PF00392">
    <property type="entry name" value="GntR"/>
    <property type="match status" value="1"/>
</dbReference>
<name>A0A420F0G8_9ACTN</name>
<dbReference type="Gene3D" id="1.20.120.530">
    <property type="entry name" value="GntR ligand-binding domain-like"/>
    <property type="match status" value="1"/>
</dbReference>
<dbReference type="GO" id="GO:0003677">
    <property type="term" value="F:DNA binding"/>
    <property type="evidence" value="ECO:0007669"/>
    <property type="project" value="UniProtKB-KW"/>
</dbReference>
<dbReference type="OrthoDB" id="3864082at2"/>
<dbReference type="InterPro" id="IPR011711">
    <property type="entry name" value="GntR_C"/>
</dbReference>
<dbReference type="PROSITE" id="PS50949">
    <property type="entry name" value="HTH_GNTR"/>
    <property type="match status" value="1"/>
</dbReference>
<comment type="caution">
    <text evidence="5">The sequence shown here is derived from an EMBL/GenBank/DDBJ whole genome shotgun (WGS) entry which is preliminary data.</text>
</comment>
<organism evidence="5 6">
    <name type="scientific">Micromonospora globbae</name>
    <dbReference type="NCBI Taxonomy" id="1894969"/>
    <lineage>
        <taxon>Bacteria</taxon>
        <taxon>Bacillati</taxon>
        <taxon>Actinomycetota</taxon>
        <taxon>Actinomycetes</taxon>
        <taxon>Micromonosporales</taxon>
        <taxon>Micromonosporaceae</taxon>
        <taxon>Micromonospora</taxon>
    </lineage>
</organism>
<sequence>MSPVPVPDLPGVGRRENLRDRIRDALRAAIISGKLEPGVVYSAPALAAQLGVSPTPVREAMLDLVKGGLVVPQPNKGFRVTELSEQDLDDVAAVRLLIEPPTVRDVVAVIPAEDLPELRRMARAIVDAVECGDLVAYIEADHVFHLTLLGYRGNRYLVDVVADLRSKTRLLGLTPLLRSGRLIRSAAEHHELLDLVEARDADGAELLMRRHIGHVRGLWAGGAEERP</sequence>
<dbReference type="RefSeq" id="WP_120329269.1">
    <property type="nucleotide sequence ID" value="NZ_RAQQ01000010.1"/>
</dbReference>
<dbReference type="CDD" id="cd07377">
    <property type="entry name" value="WHTH_GntR"/>
    <property type="match status" value="1"/>
</dbReference>
<protein>
    <submittedName>
        <fullName evidence="5">GntR family transcriptional regulator</fullName>
    </submittedName>
</protein>
<dbReference type="InterPro" id="IPR008920">
    <property type="entry name" value="TF_FadR/GntR_C"/>
</dbReference>
<evidence type="ECO:0000256" key="3">
    <source>
        <dbReference type="ARBA" id="ARBA00023163"/>
    </source>
</evidence>
<dbReference type="PANTHER" id="PTHR43537">
    <property type="entry name" value="TRANSCRIPTIONAL REGULATOR, GNTR FAMILY"/>
    <property type="match status" value="1"/>
</dbReference>
<dbReference type="AlphaFoldDB" id="A0A420F0G8"/>
<dbReference type="Gene3D" id="1.10.10.10">
    <property type="entry name" value="Winged helix-like DNA-binding domain superfamily/Winged helix DNA-binding domain"/>
    <property type="match status" value="1"/>
</dbReference>
<accession>A0A420F0G8</accession>
<dbReference type="InterPro" id="IPR036390">
    <property type="entry name" value="WH_DNA-bd_sf"/>
</dbReference>
<dbReference type="Proteomes" id="UP000285744">
    <property type="component" value="Unassembled WGS sequence"/>
</dbReference>
<dbReference type="Pfam" id="PF07729">
    <property type="entry name" value="FCD"/>
    <property type="match status" value="1"/>
</dbReference>
<dbReference type="InterPro" id="IPR036388">
    <property type="entry name" value="WH-like_DNA-bd_sf"/>
</dbReference>
<evidence type="ECO:0000256" key="1">
    <source>
        <dbReference type="ARBA" id="ARBA00023015"/>
    </source>
</evidence>
<evidence type="ECO:0000313" key="5">
    <source>
        <dbReference type="EMBL" id="RKF26472.1"/>
    </source>
</evidence>
<feature type="domain" description="HTH gntR-type" evidence="4">
    <location>
        <begin position="16"/>
        <end position="83"/>
    </location>
</feature>
<dbReference type="SMART" id="SM00345">
    <property type="entry name" value="HTH_GNTR"/>
    <property type="match status" value="1"/>
</dbReference>
<proteinExistence type="predicted"/>
<keyword evidence="1" id="KW-0805">Transcription regulation</keyword>
<dbReference type="PANTHER" id="PTHR43537:SF45">
    <property type="entry name" value="GNTR FAMILY REGULATORY PROTEIN"/>
    <property type="match status" value="1"/>
</dbReference>
<reference evidence="5 6" key="1">
    <citation type="journal article" date="2018" name="Int. J. Syst. Evol. Microbiol.">
        <title>Micromonospora globbae sp. nov., an endophytic actinomycete isolated from roots of Globba winitii C. H. Wright.</title>
        <authorList>
            <person name="Kuncharoen N."/>
            <person name="Pittayakhajonwut P."/>
            <person name="Tanasupawat S."/>
        </authorList>
    </citation>
    <scope>NUCLEOTIDE SEQUENCE [LARGE SCALE GENOMIC DNA]</scope>
    <source>
        <strain evidence="5 6">WPS1-2</strain>
    </source>
</reference>